<gene>
    <name evidence="1" type="ORF">NUW54_g12658</name>
</gene>
<name>A0ACC1MUV3_9APHY</name>
<proteinExistence type="predicted"/>
<protein>
    <submittedName>
        <fullName evidence="1">Uncharacterized protein</fullName>
    </submittedName>
</protein>
<evidence type="ECO:0000313" key="2">
    <source>
        <dbReference type="Proteomes" id="UP001144978"/>
    </source>
</evidence>
<dbReference type="EMBL" id="JANSHE010005483">
    <property type="protein sequence ID" value="KAJ2970770.1"/>
    <property type="molecule type" value="Genomic_DNA"/>
</dbReference>
<dbReference type="Proteomes" id="UP001144978">
    <property type="component" value="Unassembled WGS sequence"/>
</dbReference>
<accession>A0ACC1MUV3</accession>
<reference evidence="1" key="1">
    <citation type="submission" date="2022-08" db="EMBL/GenBank/DDBJ databases">
        <title>Genome Sequence of Pycnoporus sanguineus.</title>
        <authorList>
            <person name="Buettner E."/>
        </authorList>
    </citation>
    <scope>NUCLEOTIDE SEQUENCE</scope>
    <source>
        <strain evidence="1">CG-C14</strain>
    </source>
</reference>
<evidence type="ECO:0000313" key="1">
    <source>
        <dbReference type="EMBL" id="KAJ2970770.1"/>
    </source>
</evidence>
<organism evidence="1 2">
    <name type="scientific">Trametes sanguinea</name>
    <dbReference type="NCBI Taxonomy" id="158606"/>
    <lineage>
        <taxon>Eukaryota</taxon>
        <taxon>Fungi</taxon>
        <taxon>Dikarya</taxon>
        <taxon>Basidiomycota</taxon>
        <taxon>Agaricomycotina</taxon>
        <taxon>Agaricomycetes</taxon>
        <taxon>Polyporales</taxon>
        <taxon>Polyporaceae</taxon>
        <taxon>Trametes</taxon>
    </lineage>
</organism>
<comment type="caution">
    <text evidence="1">The sequence shown here is derived from an EMBL/GenBank/DDBJ whole genome shotgun (WGS) entry which is preliminary data.</text>
</comment>
<sequence>MDELIIAEALRIRDVRQVGVARLAELANNERVVVGIDVDLRHGVVDGGVLAALLNTGFQPREDELESVPRLNLLHELVDGEVARHSGKQTLDGDGPTRKPKSRIRER</sequence>
<keyword evidence="2" id="KW-1185">Reference proteome</keyword>